<comment type="caution">
    <text evidence="8">The sequence shown here is derived from an EMBL/GenBank/DDBJ whole genome shotgun (WGS) entry which is preliminary data.</text>
</comment>
<evidence type="ECO:0000313" key="9">
    <source>
        <dbReference type="Proteomes" id="UP001372338"/>
    </source>
</evidence>
<feature type="region of interest" description="Disordered" evidence="5">
    <location>
        <begin position="344"/>
        <end position="364"/>
    </location>
</feature>
<dbReference type="EMBL" id="JAYWIO010000008">
    <property type="protein sequence ID" value="KAK7244418.1"/>
    <property type="molecule type" value="Genomic_DNA"/>
</dbReference>
<feature type="compositionally biased region" description="Low complexity" evidence="5">
    <location>
        <begin position="344"/>
        <end position="356"/>
    </location>
</feature>
<dbReference type="AlphaFoldDB" id="A0AAN9E3V2"/>
<protein>
    <submittedName>
        <fullName evidence="8">Uncharacterized protein</fullName>
    </submittedName>
</protein>
<dbReference type="InterPro" id="IPR017930">
    <property type="entry name" value="Myb_dom"/>
</dbReference>
<evidence type="ECO:0000256" key="1">
    <source>
        <dbReference type="ARBA" id="ARBA00004123"/>
    </source>
</evidence>
<accession>A0AAN9E3V2</accession>
<keyword evidence="3" id="KW-0238">DNA-binding</keyword>
<evidence type="ECO:0000313" key="8">
    <source>
        <dbReference type="EMBL" id="KAK7244418.1"/>
    </source>
</evidence>
<gene>
    <name evidence="8" type="ORF">RIF29_39239</name>
</gene>
<dbReference type="Proteomes" id="UP001372338">
    <property type="component" value="Unassembled WGS sequence"/>
</dbReference>
<evidence type="ECO:0000256" key="4">
    <source>
        <dbReference type="ARBA" id="ARBA00023242"/>
    </source>
</evidence>
<dbReference type="PANTHER" id="PTHR47994:SF5">
    <property type="entry name" value="F14D16.11-RELATED"/>
    <property type="match status" value="1"/>
</dbReference>
<dbReference type="GO" id="GO:0005634">
    <property type="term" value="C:nucleus"/>
    <property type="evidence" value="ECO:0007669"/>
    <property type="project" value="UniProtKB-SubCell"/>
</dbReference>
<dbReference type="FunFam" id="1.10.10.60:FF:000349">
    <property type="entry name" value="Transcription factor MYB39"/>
    <property type="match status" value="1"/>
</dbReference>
<dbReference type="PROSITE" id="PS51294">
    <property type="entry name" value="HTH_MYB"/>
    <property type="match status" value="2"/>
</dbReference>
<proteinExistence type="predicted"/>
<dbReference type="InterPro" id="IPR015495">
    <property type="entry name" value="Myb_TF_plants"/>
</dbReference>
<dbReference type="PANTHER" id="PTHR47994">
    <property type="entry name" value="F14D16.11-RELATED"/>
    <property type="match status" value="1"/>
</dbReference>
<dbReference type="FunFam" id="1.10.10.60:FF:000001">
    <property type="entry name" value="MYB-related transcription factor"/>
    <property type="match status" value="1"/>
</dbReference>
<feature type="domain" description="Myb-like" evidence="6">
    <location>
        <begin position="63"/>
        <end position="113"/>
    </location>
</feature>
<dbReference type="Pfam" id="PF00249">
    <property type="entry name" value="Myb_DNA-binding"/>
    <property type="match status" value="2"/>
</dbReference>
<dbReference type="InterPro" id="IPR009057">
    <property type="entry name" value="Homeodomain-like_sf"/>
</dbReference>
<evidence type="ECO:0000256" key="3">
    <source>
        <dbReference type="ARBA" id="ARBA00023125"/>
    </source>
</evidence>
<dbReference type="CDD" id="cd00167">
    <property type="entry name" value="SANT"/>
    <property type="match status" value="2"/>
</dbReference>
<comment type="subcellular location">
    <subcellularLocation>
        <location evidence="1">Nucleus</location>
    </subcellularLocation>
</comment>
<dbReference type="InterPro" id="IPR001005">
    <property type="entry name" value="SANT/Myb"/>
</dbReference>
<dbReference type="SUPFAM" id="SSF46689">
    <property type="entry name" value="Homeodomain-like"/>
    <property type="match status" value="1"/>
</dbReference>
<reference evidence="8 9" key="1">
    <citation type="submission" date="2024-01" db="EMBL/GenBank/DDBJ databases">
        <title>The genomes of 5 underutilized Papilionoideae crops provide insights into root nodulation and disease resistanc.</title>
        <authorList>
            <person name="Yuan L."/>
        </authorList>
    </citation>
    <scope>NUCLEOTIDE SEQUENCE [LARGE SCALE GENOMIC DNA]</scope>
    <source>
        <strain evidence="8">ZHUSHIDOU_FW_LH</strain>
        <tissue evidence="8">Leaf</tissue>
    </source>
</reference>
<feature type="domain" description="HTH myb-type" evidence="7">
    <location>
        <begin position="63"/>
        <end position="117"/>
    </location>
</feature>
<sequence length="388" mass="43419">MTKSNSSSEKNGLKKGPWTAEEDQKLIDYIQKHGHGKWRTLPNNAGLKRCGKSCRLRWANYLRPDIKRGKFSIEEEETIIQLHSVMGNKWSTIAANLPGRTDNEIKNYWNTHIKKRLLKMGIDPVTHTPRLEVLQLTSILNSLYNSPLLNYPSLFGMGSSSSVVNQSQLLNLLSTYLSCQNKNQDVMNHNFNQSQIGISASSPLLQNQSQCSQPMQLNSIQTFPSNQPQVQVQENKQPCATSNPLHMESQIMKTKLENQISPIVANPFSHQNNTIQNLWQYEGGHISDQQQQPQSSSAMQSFSLPKFNSIVNNLLENQILSGNGEGVPNYYNLSSLLSFAVSSTTPSTLNSSSSTTFVNGTTEDERDTYNSNMLMYNISNGLNDSGLL</sequence>
<feature type="domain" description="Myb-like" evidence="6">
    <location>
        <begin position="10"/>
        <end position="62"/>
    </location>
</feature>
<keyword evidence="9" id="KW-1185">Reference proteome</keyword>
<evidence type="ECO:0000256" key="2">
    <source>
        <dbReference type="ARBA" id="ARBA00022737"/>
    </source>
</evidence>
<dbReference type="PROSITE" id="PS50090">
    <property type="entry name" value="MYB_LIKE"/>
    <property type="match status" value="2"/>
</dbReference>
<evidence type="ECO:0000259" key="6">
    <source>
        <dbReference type="PROSITE" id="PS50090"/>
    </source>
</evidence>
<evidence type="ECO:0000256" key="5">
    <source>
        <dbReference type="SAM" id="MobiDB-lite"/>
    </source>
</evidence>
<feature type="domain" description="HTH myb-type" evidence="7">
    <location>
        <begin position="10"/>
        <end position="62"/>
    </location>
</feature>
<evidence type="ECO:0000259" key="7">
    <source>
        <dbReference type="PROSITE" id="PS51294"/>
    </source>
</evidence>
<organism evidence="8 9">
    <name type="scientific">Crotalaria pallida</name>
    <name type="common">Smooth rattlebox</name>
    <name type="synonym">Crotalaria striata</name>
    <dbReference type="NCBI Taxonomy" id="3830"/>
    <lineage>
        <taxon>Eukaryota</taxon>
        <taxon>Viridiplantae</taxon>
        <taxon>Streptophyta</taxon>
        <taxon>Embryophyta</taxon>
        <taxon>Tracheophyta</taxon>
        <taxon>Spermatophyta</taxon>
        <taxon>Magnoliopsida</taxon>
        <taxon>eudicotyledons</taxon>
        <taxon>Gunneridae</taxon>
        <taxon>Pentapetalae</taxon>
        <taxon>rosids</taxon>
        <taxon>fabids</taxon>
        <taxon>Fabales</taxon>
        <taxon>Fabaceae</taxon>
        <taxon>Papilionoideae</taxon>
        <taxon>50 kb inversion clade</taxon>
        <taxon>genistoids sensu lato</taxon>
        <taxon>core genistoids</taxon>
        <taxon>Crotalarieae</taxon>
        <taxon>Crotalaria</taxon>
    </lineage>
</organism>
<name>A0AAN9E3V2_CROPI</name>
<dbReference type="Gene3D" id="1.10.10.60">
    <property type="entry name" value="Homeodomain-like"/>
    <property type="match status" value="2"/>
</dbReference>
<dbReference type="SMART" id="SM00717">
    <property type="entry name" value="SANT"/>
    <property type="match status" value="2"/>
</dbReference>
<keyword evidence="4" id="KW-0539">Nucleus</keyword>
<keyword evidence="2" id="KW-0677">Repeat</keyword>
<dbReference type="GO" id="GO:0003677">
    <property type="term" value="F:DNA binding"/>
    <property type="evidence" value="ECO:0007669"/>
    <property type="project" value="UniProtKB-KW"/>
</dbReference>